<comment type="caution">
    <text evidence="2">The sequence shown here is derived from an EMBL/GenBank/DDBJ whole genome shotgun (WGS) entry which is preliminary data.</text>
</comment>
<name>A0A2N6UCB3_9LACT</name>
<protein>
    <recommendedName>
        <fullName evidence="1">Transposase IS204/IS1001/IS1096/IS1165 DDE domain-containing protein</fullName>
    </recommendedName>
</protein>
<accession>A0A2N6UCB3</accession>
<dbReference type="Proteomes" id="UP000235701">
    <property type="component" value="Unassembled WGS sequence"/>
</dbReference>
<sequence length="98" mass="11522">MSAILVDPHNKRLIDIIEDRKQQSLIRYFHRYSKEDRAAVKTISMDLYSPYVGVVKACFPNAKIVIDRFHIVQLLNNTINSIWIEVMNEIKNSRPTDY</sequence>
<reference evidence="2 3" key="1">
    <citation type="submission" date="2017-09" db="EMBL/GenBank/DDBJ databases">
        <title>Bacterial strain isolated from the female urinary microbiota.</title>
        <authorList>
            <person name="Thomas-White K."/>
            <person name="Kumar N."/>
            <person name="Forster S."/>
            <person name="Putonti C."/>
            <person name="Lawley T."/>
            <person name="Wolfe A.J."/>
        </authorList>
    </citation>
    <scope>NUCLEOTIDE SEQUENCE [LARGE SCALE GENOMIC DNA]</scope>
    <source>
        <strain evidence="2 3">UMB0240</strain>
    </source>
</reference>
<evidence type="ECO:0000313" key="3">
    <source>
        <dbReference type="Proteomes" id="UP000235701"/>
    </source>
</evidence>
<dbReference type="Pfam" id="PF01610">
    <property type="entry name" value="DDE_Tnp_ISL3"/>
    <property type="match status" value="1"/>
</dbReference>
<dbReference type="InterPro" id="IPR047951">
    <property type="entry name" value="Transpos_ISL3"/>
</dbReference>
<dbReference type="AlphaFoldDB" id="A0A2N6UCB3"/>
<dbReference type="PANTHER" id="PTHR33498">
    <property type="entry name" value="TRANSPOSASE FOR INSERTION SEQUENCE ELEMENT IS1557"/>
    <property type="match status" value="1"/>
</dbReference>
<dbReference type="EMBL" id="PNHQ01000022">
    <property type="protein sequence ID" value="PMC79218.1"/>
    <property type="molecule type" value="Genomic_DNA"/>
</dbReference>
<keyword evidence="3" id="KW-1185">Reference proteome</keyword>
<evidence type="ECO:0000313" key="2">
    <source>
        <dbReference type="EMBL" id="PMC79218.1"/>
    </source>
</evidence>
<evidence type="ECO:0000259" key="1">
    <source>
        <dbReference type="Pfam" id="PF01610"/>
    </source>
</evidence>
<dbReference type="OrthoDB" id="2133857at2"/>
<feature type="domain" description="Transposase IS204/IS1001/IS1096/IS1165 DDE" evidence="1">
    <location>
        <begin position="5"/>
        <end position="92"/>
    </location>
</feature>
<organism evidence="2 3">
    <name type="scientific">Aerococcus viridans</name>
    <dbReference type="NCBI Taxonomy" id="1377"/>
    <lineage>
        <taxon>Bacteria</taxon>
        <taxon>Bacillati</taxon>
        <taxon>Bacillota</taxon>
        <taxon>Bacilli</taxon>
        <taxon>Lactobacillales</taxon>
        <taxon>Aerococcaceae</taxon>
        <taxon>Aerococcus</taxon>
    </lineage>
</organism>
<proteinExistence type="predicted"/>
<dbReference type="InterPro" id="IPR002560">
    <property type="entry name" value="Transposase_DDE"/>
</dbReference>
<dbReference type="PANTHER" id="PTHR33498:SF1">
    <property type="entry name" value="TRANSPOSASE FOR INSERTION SEQUENCE ELEMENT IS1557"/>
    <property type="match status" value="1"/>
</dbReference>
<gene>
    <name evidence="2" type="ORF">CJ191_07950</name>
</gene>